<feature type="domain" description="HMA" evidence="1">
    <location>
        <begin position="41"/>
        <end position="108"/>
    </location>
</feature>
<evidence type="ECO:0000313" key="2">
    <source>
        <dbReference type="EMBL" id="VAX42244.1"/>
    </source>
</evidence>
<dbReference type="InterPro" id="IPR036163">
    <property type="entry name" value="HMA_dom_sf"/>
</dbReference>
<dbReference type="PROSITE" id="PS50846">
    <property type="entry name" value="HMA_2"/>
    <property type="match status" value="1"/>
</dbReference>
<sequence>MRTLIGITTIVLVALSLAACQSTRPARDNSPTDAASFAQGRTVAMIVNGMTCPFCASNLEEYLIKIDGVERTTANLGTGRVLVQVASFGSGTEATLRKAVDESGFTVDQFDAPGGAQ</sequence>
<name>A0A3B1E023_9ZZZZ</name>
<dbReference type="CDD" id="cd00371">
    <property type="entry name" value="HMA"/>
    <property type="match status" value="1"/>
</dbReference>
<gene>
    <name evidence="2" type="ORF">MNBD_PLANCTO03-684</name>
</gene>
<evidence type="ECO:0000259" key="1">
    <source>
        <dbReference type="PROSITE" id="PS50846"/>
    </source>
</evidence>
<dbReference type="GO" id="GO:0046872">
    <property type="term" value="F:metal ion binding"/>
    <property type="evidence" value="ECO:0007669"/>
    <property type="project" value="InterPro"/>
</dbReference>
<organism evidence="2">
    <name type="scientific">hydrothermal vent metagenome</name>
    <dbReference type="NCBI Taxonomy" id="652676"/>
    <lineage>
        <taxon>unclassified sequences</taxon>
        <taxon>metagenomes</taxon>
        <taxon>ecological metagenomes</taxon>
    </lineage>
</organism>
<dbReference type="Pfam" id="PF00403">
    <property type="entry name" value="HMA"/>
    <property type="match status" value="1"/>
</dbReference>
<dbReference type="EMBL" id="UOGK01000665">
    <property type="protein sequence ID" value="VAX42244.1"/>
    <property type="molecule type" value="Genomic_DNA"/>
</dbReference>
<dbReference type="PROSITE" id="PS51257">
    <property type="entry name" value="PROKAR_LIPOPROTEIN"/>
    <property type="match status" value="1"/>
</dbReference>
<proteinExistence type="predicted"/>
<dbReference type="AlphaFoldDB" id="A0A3B1E023"/>
<dbReference type="Gene3D" id="3.30.70.100">
    <property type="match status" value="1"/>
</dbReference>
<dbReference type="InterPro" id="IPR006121">
    <property type="entry name" value="HMA_dom"/>
</dbReference>
<protein>
    <recommendedName>
        <fullName evidence="1">HMA domain-containing protein</fullName>
    </recommendedName>
</protein>
<accession>A0A3B1E023</accession>
<reference evidence="2" key="1">
    <citation type="submission" date="2018-06" db="EMBL/GenBank/DDBJ databases">
        <authorList>
            <person name="Zhirakovskaya E."/>
        </authorList>
    </citation>
    <scope>NUCLEOTIDE SEQUENCE</scope>
</reference>
<dbReference type="SUPFAM" id="SSF55008">
    <property type="entry name" value="HMA, heavy metal-associated domain"/>
    <property type="match status" value="1"/>
</dbReference>